<dbReference type="GO" id="GO:0003924">
    <property type="term" value="F:GTPase activity"/>
    <property type="evidence" value="ECO:0007669"/>
    <property type="project" value="InterPro"/>
</dbReference>
<dbReference type="InterPro" id="IPR000795">
    <property type="entry name" value="T_Tr_GTP-bd_dom"/>
</dbReference>
<protein>
    <submittedName>
        <fullName evidence="4">GTP_EFTU domain-containing protein</fullName>
    </submittedName>
</protein>
<feature type="non-terminal residue" evidence="4">
    <location>
        <position position="1"/>
    </location>
</feature>
<gene>
    <name evidence="4" type="ORF">CFOL_v3_29331</name>
</gene>
<dbReference type="Gene3D" id="3.40.50.300">
    <property type="entry name" value="P-loop containing nucleotide triphosphate hydrolases"/>
    <property type="match status" value="1"/>
</dbReference>
<reference evidence="5" key="1">
    <citation type="submission" date="2016-04" db="EMBL/GenBank/DDBJ databases">
        <title>Cephalotus genome sequencing.</title>
        <authorList>
            <person name="Fukushima K."/>
            <person name="Hasebe M."/>
            <person name="Fang X."/>
        </authorList>
    </citation>
    <scope>NUCLEOTIDE SEQUENCE [LARGE SCALE GENOMIC DNA]</scope>
    <source>
        <strain evidence="5">cv. St1</strain>
    </source>
</reference>
<dbReference type="Pfam" id="PF00009">
    <property type="entry name" value="GTP_EFTU"/>
    <property type="match status" value="1"/>
</dbReference>
<dbReference type="GO" id="GO:0005525">
    <property type="term" value="F:GTP binding"/>
    <property type="evidence" value="ECO:0007669"/>
    <property type="project" value="UniProtKB-KW"/>
</dbReference>
<accession>A0A1Q3D087</accession>
<dbReference type="EMBL" id="BDDD01003713">
    <property type="protein sequence ID" value="GAV85897.1"/>
    <property type="molecule type" value="Genomic_DNA"/>
</dbReference>
<evidence type="ECO:0000256" key="1">
    <source>
        <dbReference type="ARBA" id="ARBA00022741"/>
    </source>
</evidence>
<proteinExistence type="predicted"/>
<keyword evidence="5" id="KW-1185">Reference proteome</keyword>
<evidence type="ECO:0000313" key="5">
    <source>
        <dbReference type="Proteomes" id="UP000187406"/>
    </source>
</evidence>
<name>A0A1Q3D087_CEPFO</name>
<dbReference type="InParanoid" id="A0A1Q3D087"/>
<keyword evidence="1" id="KW-0547">Nucleotide-binding</keyword>
<dbReference type="OrthoDB" id="342024at2759"/>
<dbReference type="InterPro" id="IPR027417">
    <property type="entry name" value="P-loop_NTPase"/>
</dbReference>
<feature type="domain" description="Tr-type G" evidence="3">
    <location>
        <begin position="3"/>
        <end position="86"/>
    </location>
</feature>
<keyword evidence="2" id="KW-0342">GTP-binding</keyword>
<dbReference type="SUPFAM" id="SSF52540">
    <property type="entry name" value="P-loop containing nucleoside triphosphate hydrolases"/>
    <property type="match status" value="1"/>
</dbReference>
<dbReference type="AlphaFoldDB" id="A0A1Q3D087"/>
<comment type="caution">
    <text evidence="4">The sequence shown here is derived from an EMBL/GenBank/DDBJ whole genome shotgun (WGS) entry which is preliminary data.</text>
</comment>
<sequence length="116" mass="13065">LTLSSLNSGKSTITGHLIYKLGGIDNHVIEMFAKEAVEMNKRSFRCAWVLDKLKVSVSGITVDIALRQIFETTKFYCTVIDVPGHEHALLAFTLGVKQIFRCYSKLSLQSFYFSVE</sequence>
<organism evidence="4 5">
    <name type="scientific">Cephalotus follicularis</name>
    <name type="common">Albany pitcher plant</name>
    <dbReference type="NCBI Taxonomy" id="3775"/>
    <lineage>
        <taxon>Eukaryota</taxon>
        <taxon>Viridiplantae</taxon>
        <taxon>Streptophyta</taxon>
        <taxon>Embryophyta</taxon>
        <taxon>Tracheophyta</taxon>
        <taxon>Spermatophyta</taxon>
        <taxon>Magnoliopsida</taxon>
        <taxon>eudicotyledons</taxon>
        <taxon>Gunneridae</taxon>
        <taxon>Pentapetalae</taxon>
        <taxon>rosids</taxon>
        <taxon>fabids</taxon>
        <taxon>Oxalidales</taxon>
        <taxon>Cephalotaceae</taxon>
        <taxon>Cephalotus</taxon>
    </lineage>
</organism>
<dbReference type="InterPro" id="IPR050100">
    <property type="entry name" value="TRAFAC_GTPase_members"/>
</dbReference>
<dbReference type="Proteomes" id="UP000187406">
    <property type="component" value="Unassembled WGS sequence"/>
</dbReference>
<dbReference type="PANTHER" id="PTHR23115">
    <property type="entry name" value="TRANSLATION FACTOR"/>
    <property type="match status" value="1"/>
</dbReference>
<dbReference type="STRING" id="3775.A0A1Q3D087"/>
<evidence type="ECO:0000313" key="4">
    <source>
        <dbReference type="EMBL" id="GAV85897.1"/>
    </source>
</evidence>
<evidence type="ECO:0000256" key="2">
    <source>
        <dbReference type="ARBA" id="ARBA00023134"/>
    </source>
</evidence>
<evidence type="ECO:0000259" key="3">
    <source>
        <dbReference type="Pfam" id="PF00009"/>
    </source>
</evidence>